<dbReference type="Proteomes" id="UP001373714">
    <property type="component" value="Unassembled WGS sequence"/>
</dbReference>
<name>A0AAV9U392_9PEZI</name>
<organism evidence="2 3">
    <name type="scientific">Orbilia blumenaviensis</name>
    <dbReference type="NCBI Taxonomy" id="1796055"/>
    <lineage>
        <taxon>Eukaryota</taxon>
        <taxon>Fungi</taxon>
        <taxon>Dikarya</taxon>
        <taxon>Ascomycota</taxon>
        <taxon>Pezizomycotina</taxon>
        <taxon>Orbiliomycetes</taxon>
        <taxon>Orbiliales</taxon>
        <taxon>Orbiliaceae</taxon>
        <taxon>Orbilia</taxon>
    </lineage>
</organism>
<dbReference type="AlphaFoldDB" id="A0AAV9U392"/>
<keyword evidence="3" id="KW-1185">Reference proteome</keyword>
<comment type="caution">
    <text evidence="2">The sequence shown here is derived from an EMBL/GenBank/DDBJ whole genome shotgun (WGS) entry which is preliminary data.</text>
</comment>
<reference evidence="2 3" key="1">
    <citation type="submission" date="2019-10" db="EMBL/GenBank/DDBJ databases">
        <authorList>
            <person name="Palmer J.M."/>
        </authorList>
    </citation>
    <scope>NUCLEOTIDE SEQUENCE [LARGE SCALE GENOMIC DNA]</scope>
    <source>
        <strain evidence="2 3">TWF730</strain>
    </source>
</reference>
<gene>
    <name evidence="2" type="ORF">TWF730_003778</name>
</gene>
<dbReference type="EMBL" id="JAVHNS010000015">
    <property type="protein sequence ID" value="KAK6334564.1"/>
    <property type="molecule type" value="Genomic_DNA"/>
</dbReference>
<evidence type="ECO:0000313" key="2">
    <source>
        <dbReference type="EMBL" id="KAK6334564.1"/>
    </source>
</evidence>
<evidence type="ECO:0000313" key="3">
    <source>
        <dbReference type="Proteomes" id="UP001373714"/>
    </source>
</evidence>
<feature type="region of interest" description="Disordered" evidence="1">
    <location>
        <begin position="1"/>
        <end position="24"/>
    </location>
</feature>
<evidence type="ECO:0000256" key="1">
    <source>
        <dbReference type="SAM" id="MobiDB-lite"/>
    </source>
</evidence>
<protein>
    <submittedName>
        <fullName evidence="2">Uncharacterized protein</fullName>
    </submittedName>
</protein>
<sequence length="271" mass="30894">MPQEIVPPSSPPEPTTQEEIKDASDSDIALYIHSQVKHYLSTNDRGREMSQEIVESGEFSSTPRTEAFAKDKSEFRTQLLMKRIAVNAVEAAEPPVSDQIRSIYINESTFLFPTPTVADRVELWLFDHSKDCSACWATSIDSFFKNNIARPGIGIAERTKKSLFCIDHQPLWLYFKHWRLYHEIAGPKCFHCDEFTDAATMHSCQHRDSSCTLLWCLANYSDMMQMFNHHRGLPNQAAPPTTTMDFAAGKTRGHSNGWLLLCEFVRLNLLC</sequence>
<accession>A0AAV9U392</accession>
<proteinExistence type="predicted"/>